<evidence type="ECO:0000313" key="2">
    <source>
        <dbReference type="EMBL" id="GAX79860.1"/>
    </source>
</evidence>
<name>A0A250XAS9_9CHLO</name>
<organism evidence="2 3">
    <name type="scientific">Chlamydomonas eustigma</name>
    <dbReference type="NCBI Taxonomy" id="1157962"/>
    <lineage>
        <taxon>Eukaryota</taxon>
        <taxon>Viridiplantae</taxon>
        <taxon>Chlorophyta</taxon>
        <taxon>core chlorophytes</taxon>
        <taxon>Chlorophyceae</taxon>
        <taxon>CS clade</taxon>
        <taxon>Chlamydomonadales</taxon>
        <taxon>Chlamydomonadaceae</taxon>
        <taxon>Chlamydomonas</taxon>
    </lineage>
</organism>
<reference evidence="2 3" key="1">
    <citation type="submission" date="2017-08" db="EMBL/GenBank/DDBJ databases">
        <title>Acidophilic green algal genome provides insights into adaptation to an acidic environment.</title>
        <authorList>
            <person name="Hirooka S."/>
            <person name="Hirose Y."/>
            <person name="Kanesaki Y."/>
            <person name="Higuchi S."/>
            <person name="Fujiwara T."/>
            <person name="Onuma R."/>
            <person name="Era A."/>
            <person name="Ohbayashi R."/>
            <person name="Uzuka A."/>
            <person name="Nozaki H."/>
            <person name="Yoshikawa H."/>
            <person name="Miyagishima S.Y."/>
        </authorList>
    </citation>
    <scope>NUCLEOTIDE SEQUENCE [LARGE SCALE GENOMIC DNA]</scope>
    <source>
        <strain evidence="2 3">NIES-2499</strain>
    </source>
</reference>
<accession>A0A250XAS9</accession>
<dbReference type="AlphaFoldDB" id="A0A250XAS9"/>
<feature type="region of interest" description="Disordered" evidence="1">
    <location>
        <begin position="293"/>
        <end position="323"/>
    </location>
</feature>
<feature type="region of interest" description="Disordered" evidence="1">
    <location>
        <begin position="453"/>
        <end position="489"/>
    </location>
</feature>
<feature type="compositionally biased region" description="Low complexity" evidence="1">
    <location>
        <begin position="453"/>
        <end position="475"/>
    </location>
</feature>
<keyword evidence="3" id="KW-1185">Reference proteome</keyword>
<comment type="caution">
    <text evidence="2">The sequence shown here is derived from an EMBL/GenBank/DDBJ whole genome shotgun (WGS) entry which is preliminary data.</text>
</comment>
<sequence length="638" mass="69323">MAWNGTVSEIVENYAKLKYEKVGNADIGTFPASFRERRRSCTDVTSRLTAIIGSLDSVAPANAIEAIRQEEDIKRNSELTRWRVKMEKERDDNIRRWHEASDRLEKQVRAAMVIQRWFRHWRKSHPLSETCRTEPHGVGRNVGKPLIVKSKTLVVVPPQAVQIPVLEKASRNFETAKAFLDREHAKIASQMRSSASLDSEHDHNLEHSTAEGIVTGRGGRQRLGVQKSAQSEPWLVRKHDGLIPDTALSPVEGEQGHDGGLRRLLAMLPPSAQEGGSKSIGHEDPLFQGFQQTSQGEEEMRPGTPTFLQHKPRPPASPKEAPAVAEKRSFMRRALDWTSKILGPAEKKEQNLLTAPDALNQPPGLESSCKGLPFNNASPPEVRNTAAAAADICLKGKTSTIMADRQVARSKSYTKRNMGLERKTVEKSSDSYKAASSALHILDRTSSSFSTASAARTSLPEKSSGSHTGSSPSKRSLNRSGASLTRSAASTPSAEKVAASFHYHAAAGSAGFASQPAPAAAQMSSFSFTQGTSTYSHNKAAGGNIAKDPFTASPSWSSALSGPAAQMTSTAAANAARLRAATPSGFYRNQVLLGQPAQPVRGFLSKCNDSRREREHPQPCRLFLYWIGKAVGTPICIK</sequence>
<gene>
    <name evidence="2" type="ORF">CEUSTIGMA_g7300.t1</name>
</gene>
<dbReference type="EMBL" id="BEGY01000046">
    <property type="protein sequence ID" value="GAX79860.1"/>
    <property type="molecule type" value="Genomic_DNA"/>
</dbReference>
<feature type="compositionally biased region" description="Polar residues" evidence="1">
    <location>
        <begin position="478"/>
        <end position="489"/>
    </location>
</feature>
<feature type="region of interest" description="Disordered" evidence="1">
    <location>
        <begin position="209"/>
        <end position="231"/>
    </location>
</feature>
<evidence type="ECO:0000256" key="1">
    <source>
        <dbReference type="SAM" id="MobiDB-lite"/>
    </source>
</evidence>
<protein>
    <submittedName>
        <fullName evidence="2">Uncharacterized protein</fullName>
    </submittedName>
</protein>
<dbReference type="Proteomes" id="UP000232323">
    <property type="component" value="Unassembled WGS sequence"/>
</dbReference>
<evidence type="ECO:0000313" key="3">
    <source>
        <dbReference type="Proteomes" id="UP000232323"/>
    </source>
</evidence>
<proteinExistence type="predicted"/>